<dbReference type="RefSeq" id="WP_054795813.1">
    <property type="nucleotide sequence ID" value="NZ_JARTHJ010000340.1"/>
</dbReference>
<evidence type="ECO:0008006" key="4">
    <source>
        <dbReference type="Google" id="ProtNLM"/>
    </source>
</evidence>
<gene>
    <name evidence="2" type="ORF">GNP93_07055</name>
</gene>
<sequence>MATIVMLVCLVVMGSFFSLSFVLAFKKKKTAAIMWLIVGFVSAFLFYYGIYQGWILIPEQK</sequence>
<evidence type="ECO:0000256" key="1">
    <source>
        <dbReference type="SAM" id="Phobius"/>
    </source>
</evidence>
<dbReference type="EMBL" id="WNZX01000004">
    <property type="protein sequence ID" value="MUG70436.1"/>
    <property type="molecule type" value="Genomic_DNA"/>
</dbReference>
<reference evidence="2 3" key="1">
    <citation type="submission" date="2019-11" db="EMBL/GenBank/DDBJ databases">
        <title>Draft genome sequences of five Paenibacillus species of dairy origin.</title>
        <authorList>
            <person name="Olajide A.M."/>
            <person name="Chen S."/>
            <person name="Lapointe G."/>
        </authorList>
    </citation>
    <scope>NUCLEOTIDE SEQUENCE [LARGE SCALE GENOMIC DNA]</scope>
    <source>
        <strain evidence="2 3">2CS3</strain>
    </source>
</reference>
<evidence type="ECO:0000313" key="2">
    <source>
        <dbReference type="EMBL" id="MUG70436.1"/>
    </source>
</evidence>
<accession>A0A7X3CS63</accession>
<name>A0A7X3CS63_9BACL</name>
<evidence type="ECO:0000313" key="3">
    <source>
        <dbReference type="Proteomes" id="UP000450917"/>
    </source>
</evidence>
<keyword evidence="1" id="KW-1133">Transmembrane helix</keyword>
<keyword evidence="3" id="KW-1185">Reference proteome</keyword>
<dbReference type="AlphaFoldDB" id="A0A7X3CS63"/>
<proteinExistence type="predicted"/>
<keyword evidence="1" id="KW-0812">Transmembrane</keyword>
<protein>
    <recommendedName>
        <fullName evidence="4">DUF2759 domain-containing protein</fullName>
    </recommendedName>
</protein>
<comment type="caution">
    <text evidence="2">The sequence shown here is derived from an EMBL/GenBank/DDBJ whole genome shotgun (WGS) entry which is preliminary data.</text>
</comment>
<feature type="transmembrane region" description="Helical" evidence="1">
    <location>
        <begin position="34"/>
        <end position="57"/>
    </location>
</feature>
<organism evidence="2 3">
    <name type="scientific">Paenibacillus validus</name>
    <dbReference type="NCBI Taxonomy" id="44253"/>
    <lineage>
        <taxon>Bacteria</taxon>
        <taxon>Bacillati</taxon>
        <taxon>Bacillota</taxon>
        <taxon>Bacilli</taxon>
        <taxon>Bacillales</taxon>
        <taxon>Paenibacillaceae</taxon>
        <taxon>Paenibacillus</taxon>
    </lineage>
</organism>
<dbReference type="Proteomes" id="UP000450917">
    <property type="component" value="Unassembled WGS sequence"/>
</dbReference>
<keyword evidence="1" id="KW-0472">Membrane</keyword>